<dbReference type="HAMAP" id="MF_00454">
    <property type="entry name" value="FluC"/>
    <property type="match status" value="1"/>
</dbReference>
<feature type="transmembrane region" description="Helical" evidence="11">
    <location>
        <begin position="33"/>
        <end position="54"/>
    </location>
</feature>
<comment type="subcellular location">
    <subcellularLocation>
        <location evidence="1 11">Cell membrane</location>
        <topology evidence="1 11">Multi-pass membrane protein</topology>
    </subcellularLocation>
</comment>
<feature type="binding site" evidence="11">
    <location>
        <position position="77"/>
    </location>
    <ligand>
        <name>Na(+)</name>
        <dbReference type="ChEBI" id="CHEBI:29101"/>
        <note>structural</note>
    </ligand>
</feature>
<evidence type="ECO:0000313" key="12">
    <source>
        <dbReference type="EMBL" id="KIO42742.1"/>
    </source>
</evidence>
<evidence type="ECO:0000256" key="6">
    <source>
        <dbReference type="ARBA" id="ARBA00023065"/>
    </source>
</evidence>
<evidence type="ECO:0000256" key="3">
    <source>
        <dbReference type="ARBA" id="ARBA00022519"/>
    </source>
</evidence>
<evidence type="ECO:0000256" key="7">
    <source>
        <dbReference type="ARBA" id="ARBA00023136"/>
    </source>
</evidence>
<keyword evidence="8 11" id="KW-0407">Ion channel</keyword>
<dbReference type="RefSeq" id="WP_082027582.1">
    <property type="nucleotide sequence ID" value="NZ_JPIT01000009.1"/>
</dbReference>
<dbReference type="InterPro" id="IPR003691">
    <property type="entry name" value="FluC"/>
</dbReference>
<dbReference type="GO" id="GO:0046872">
    <property type="term" value="F:metal ion binding"/>
    <property type="evidence" value="ECO:0007669"/>
    <property type="project" value="UniProtKB-KW"/>
</dbReference>
<evidence type="ECO:0000313" key="13">
    <source>
        <dbReference type="Proteomes" id="UP000031980"/>
    </source>
</evidence>
<dbReference type="EMBL" id="JPIU01000050">
    <property type="protein sequence ID" value="KIO42742.1"/>
    <property type="molecule type" value="Genomic_DNA"/>
</dbReference>
<keyword evidence="5 11" id="KW-1133">Transmembrane helix</keyword>
<comment type="function">
    <text evidence="11">Fluoride-specific ion channel. Important for reducing fluoride concentration in the cell, thus reducing its toxicity.</text>
</comment>
<protein>
    <recommendedName>
        <fullName evidence="11">Fluoride-specific ion channel FluC</fullName>
    </recommendedName>
</protein>
<dbReference type="Pfam" id="PF02537">
    <property type="entry name" value="CRCB"/>
    <property type="match status" value="1"/>
</dbReference>
<dbReference type="GO" id="GO:0005886">
    <property type="term" value="C:plasma membrane"/>
    <property type="evidence" value="ECO:0007669"/>
    <property type="project" value="UniProtKB-SubCell"/>
</dbReference>
<evidence type="ECO:0000256" key="11">
    <source>
        <dbReference type="HAMAP-Rule" id="MF_00454"/>
    </source>
</evidence>
<keyword evidence="6 11" id="KW-0406">Ion transport</keyword>
<gene>
    <name evidence="11" type="primary">fluC</name>
    <name evidence="11" type="synonym">crcB</name>
    <name evidence="12" type="ORF">BA92_14430</name>
</gene>
<keyword evidence="11" id="KW-0915">Sodium</keyword>
<sequence length="125" mass="13681">MNLLFVAIGSMLGGVSRYWLTGIIQKNVPTLFPLGIFTVNIIGCFIIGLLTGLSAHSNLLTQNHRLFLIIGFCGSFTTFSSFSADNLKLLTAKAYLLFSLNIGLSVILGLLATWLGYYLIQTLFK</sequence>
<evidence type="ECO:0000256" key="1">
    <source>
        <dbReference type="ARBA" id="ARBA00004651"/>
    </source>
</evidence>
<comment type="caution">
    <text evidence="12">The sequence shown here is derived from an EMBL/GenBank/DDBJ whole genome shotgun (WGS) entry which is preliminary data.</text>
</comment>
<dbReference type="GO" id="GO:0062054">
    <property type="term" value="F:fluoride channel activity"/>
    <property type="evidence" value="ECO:0007669"/>
    <property type="project" value="UniProtKB-UniRule"/>
</dbReference>
<evidence type="ECO:0000256" key="2">
    <source>
        <dbReference type="ARBA" id="ARBA00022475"/>
    </source>
</evidence>
<evidence type="ECO:0000256" key="4">
    <source>
        <dbReference type="ARBA" id="ARBA00022692"/>
    </source>
</evidence>
<evidence type="ECO:0000256" key="9">
    <source>
        <dbReference type="ARBA" id="ARBA00035120"/>
    </source>
</evidence>
<proteinExistence type="inferred from homology"/>
<dbReference type="AlphaFoldDB" id="A0A0C3N9N5"/>
<dbReference type="PANTHER" id="PTHR28259">
    <property type="entry name" value="FLUORIDE EXPORT PROTEIN 1-RELATED"/>
    <property type="match status" value="1"/>
</dbReference>
<keyword evidence="11" id="KW-0479">Metal-binding</keyword>
<dbReference type="OrthoDB" id="9815830at2"/>
<reference evidence="12 13" key="1">
    <citation type="submission" date="2014-07" db="EMBL/GenBank/DDBJ databases">
        <title>Porphyromonadaceae bacterium OUH 308042 = ATCC BAA-2681 = DSM 28342 draft genome.</title>
        <authorList>
            <person name="Sydenham T.V."/>
            <person name="Hasman H."/>
            <person name="Justensen U.S."/>
        </authorList>
    </citation>
    <scope>NUCLEOTIDE SEQUENCE [LARGE SCALE GENOMIC DNA]</scope>
    <source>
        <strain evidence="12 13">OUH 308042</strain>
    </source>
</reference>
<comment type="similarity">
    <text evidence="9 11">Belongs to the fluoride channel Fluc/FEX (TC 1.A.43) family.</text>
</comment>
<keyword evidence="2 11" id="KW-1003">Cell membrane</keyword>
<accession>A0A0C3N9N5</accession>
<dbReference type="PANTHER" id="PTHR28259:SF1">
    <property type="entry name" value="FLUORIDE EXPORT PROTEIN 1-RELATED"/>
    <property type="match status" value="1"/>
</dbReference>
<keyword evidence="13" id="KW-1185">Reference proteome</keyword>
<evidence type="ECO:0000256" key="5">
    <source>
        <dbReference type="ARBA" id="ARBA00022989"/>
    </source>
</evidence>
<keyword evidence="4 11" id="KW-0812">Transmembrane</keyword>
<dbReference type="GO" id="GO:0140114">
    <property type="term" value="P:cellular detoxification of fluoride"/>
    <property type="evidence" value="ECO:0007669"/>
    <property type="project" value="UniProtKB-UniRule"/>
</dbReference>
<keyword evidence="7 11" id="KW-0472">Membrane</keyword>
<keyword evidence="11" id="KW-0813">Transport</keyword>
<feature type="transmembrane region" description="Helical" evidence="11">
    <location>
        <begin position="66"/>
        <end position="84"/>
    </location>
</feature>
<evidence type="ECO:0000256" key="10">
    <source>
        <dbReference type="ARBA" id="ARBA00035585"/>
    </source>
</evidence>
<keyword evidence="3" id="KW-0997">Cell inner membrane</keyword>
<organism evidence="12 13">
    <name type="scientific">Sanguibacteroides justesenii</name>
    <dbReference type="NCBI Taxonomy" id="1547597"/>
    <lineage>
        <taxon>Bacteria</taxon>
        <taxon>Pseudomonadati</taxon>
        <taxon>Bacteroidota</taxon>
        <taxon>Bacteroidia</taxon>
        <taxon>Bacteroidales</taxon>
        <taxon>Porphyromonadaceae</taxon>
        <taxon>Sanguibacteroides</taxon>
    </lineage>
</organism>
<dbReference type="Proteomes" id="UP000031980">
    <property type="component" value="Unassembled WGS sequence"/>
</dbReference>
<comment type="catalytic activity">
    <reaction evidence="10">
        <text>fluoride(in) = fluoride(out)</text>
        <dbReference type="Rhea" id="RHEA:76159"/>
        <dbReference type="ChEBI" id="CHEBI:17051"/>
    </reaction>
    <physiologicalReaction direction="left-to-right" evidence="10">
        <dbReference type="Rhea" id="RHEA:76160"/>
    </physiologicalReaction>
</comment>
<name>A0A0C3N9N5_9PORP</name>
<feature type="binding site" evidence="11">
    <location>
        <position position="74"/>
    </location>
    <ligand>
        <name>Na(+)</name>
        <dbReference type="ChEBI" id="CHEBI:29101"/>
        <note>structural</note>
    </ligand>
</feature>
<feature type="transmembrane region" description="Helical" evidence="11">
    <location>
        <begin position="96"/>
        <end position="120"/>
    </location>
</feature>
<comment type="activity regulation">
    <text evidence="11">Na(+) is not transported, but it plays an essential structural role and its presence is essential for fluoride channel function.</text>
</comment>
<dbReference type="NCBIfam" id="TIGR00494">
    <property type="entry name" value="crcB"/>
    <property type="match status" value="1"/>
</dbReference>
<evidence type="ECO:0000256" key="8">
    <source>
        <dbReference type="ARBA" id="ARBA00023303"/>
    </source>
</evidence>